<keyword evidence="2" id="KW-0732">Signal</keyword>
<feature type="region of interest" description="Disordered" evidence="1">
    <location>
        <begin position="125"/>
        <end position="145"/>
    </location>
</feature>
<dbReference type="AlphaFoldDB" id="A0A914PWE8"/>
<proteinExistence type="predicted"/>
<dbReference type="Proteomes" id="UP000887578">
    <property type="component" value="Unplaced"/>
</dbReference>
<sequence length="313" mass="34754">MKLLIFVLVVFVSENLGQQWPAHITSMNANGARLSPLANTFPINGLGQGGPMGQMGQMGGLYPGPQRSPFSSMQMPQMQMPIFGGSQMPGSFGGGQMQFLPVQPQRQQPSPFGGAGAGFPFQSFPSMNQRQQFGGGARNPMAGFQHPRQFGQRQFQPMASFQQNSPPQETTNSVQEPAPSSQSSSGSLPKFLEGAPEETITEFKRIIRQPNVTYDNKMKEVEKLVSDLDDVHQQLYHQFMDESDKTQQTKRDAIHKTVEGMSEDAQGQFAKISAILTNPALPEEERWNRILTIYGKLEPSLRNEFEEKFKPLV</sequence>
<dbReference type="PANTHER" id="PTHR21593">
    <property type="entry name" value="PRION-LIKE- Q/N-RICH -DOMAIN-BEARING PROTEIN PROTEIN"/>
    <property type="match status" value="1"/>
</dbReference>
<dbReference type="InterPro" id="IPR052823">
    <property type="entry name" value="SXP/RAL-2_related"/>
</dbReference>
<feature type="chain" id="PRO_5037102981" evidence="2">
    <location>
        <begin position="18"/>
        <end position="313"/>
    </location>
</feature>
<feature type="signal peptide" evidence="2">
    <location>
        <begin position="1"/>
        <end position="17"/>
    </location>
</feature>
<feature type="region of interest" description="Disordered" evidence="1">
    <location>
        <begin position="161"/>
        <end position="191"/>
    </location>
</feature>
<evidence type="ECO:0000256" key="2">
    <source>
        <dbReference type="SAM" id="SignalP"/>
    </source>
</evidence>
<evidence type="ECO:0000313" key="3">
    <source>
        <dbReference type="Proteomes" id="UP000887578"/>
    </source>
</evidence>
<keyword evidence="3" id="KW-1185">Reference proteome</keyword>
<name>A0A914PWE8_9BILA</name>
<reference evidence="4" key="1">
    <citation type="submission" date="2022-11" db="UniProtKB">
        <authorList>
            <consortium name="WormBaseParasite"/>
        </authorList>
    </citation>
    <scope>IDENTIFICATION</scope>
</reference>
<evidence type="ECO:0000313" key="4">
    <source>
        <dbReference type="WBParaSite" id="PDA_v2.g23117.t1"/>
    </source>
</evidence>
<organism evidence="3 4">
    <name type="scientific">Panagrolaimus davidi</name>
    <dbReference type="NCBI Taxonomy" id="227884"/>
    <lineage>
        <taxon>Eukaryota</taxon>
        <taxon>Metazoa</taxon>
        <taxon>Ecdysozoa</taxon>
        <taxon>Nematoda</taxon>
        <taxon>Chromadorea</taxon>
        <taxon>Rhabditida</taxon>
        <taxon>Tylenchina</taxon>
        <taxon>Panagrolaimomorpha</taxon>
        <taxon>Panagrolaimoidea</taxon>
        <taxon>Panagrolaimidae</taxon>
        <taxon>Panagrolaimus</taxon>
    </lineage>
</organism>
<dbReference type="PANTHER" id="PTHR21593:SF36">
    <property type="entry name" value="DUF148 DOMAIN-CONTAINING PROTEIN-RELATED"/>
    <property type="match status" value="1"/>
</dbReference>
<evidence type="ECO:0000256" key="1">
    <source>
        <dbReference type="SAM" id="MobiDB-lite"/>
    </source>
</evidence>
<accession>A0A914PWE8</accession>
<protein>
    <submittedName>
        <fullName evidence="4">DUF148 domain-containing protein</fullName>
    </submittedName>
</protein>
<feature type="compositionally biased region" description="Polar residues" evidence="1">
    <location>
        <begin position="161"/>
        <end position="179"/>
    </location>
</feature>
<dbReference type="WBParaSite" id="PDA_v2.g23117.t1">
    <property type="protein sequence ID" value="PDA_v2.g23117.t1"/>
    <property type="gene ID" value="PDA_v2.g23117"/>
</dbReference>